<dbReference type="GO" id="GO:0019843">
    <property type="term" value="F:rRNA binding"/>
    <property type="evidence" value="ECO:0007669"/>
    <property type="project" value="UniProtKB-KW"/>
</dbReference>
<keyword evidence="4" id="KW-0689">Ribosomal protein</keyword>
<evidence type="ECO:0000259" key="6">
    <source>
        <dbReference type="SMART" id="SM00363"/>
    </source>
</evidence>
<dbReference type="InterPro" id="IPR036986">
    <property type="entry name" value="S4_RNA-bd_sf"/>
</dbReference>
<dbReference type="Pfam" id="PF00163">
    <property type="entry name" value="Ribosomal_S4"/>
    <property type="match status" value="1"/>
</dbReference>
<dbReference type="Gene3D" id="3.10.290.10">
    <property type="entry name" value="RNA-binding S4 domain"/>
    <property type="match status" value="1"/>
</dbReference>
<dbReference type="CDD" id="cd00165">
    <property type="entry name" value="S4"/>
    <property type="match status" value="1"/>
</dbReference>
<dbReference type="PANTHER" id="PTHR11831">
    <property type="entry name" value="30S 40S RIBOSOMAL PROTEIN"/>
    <property type="match status" value="1"/>
</dbReference>
<dbReference type="FunFam" id="3.10.290.10:FF:000001">
    <property type="entry name" value="30S ribosomal protein S4"/>
    <property type="match status" value="1"/>
</dbReference>
<dbReference type="NCBIfam" id="NF003717">
    <property type="entry name" value="PRK05327.1"/>
    <property type="match status" value="1"/>
</dbReference>
<dbReference type="PROSITE" id="PS50889">
    <property type="entry name" value="S4"/>
    <property type="match status" value="1"/>
</dbReference>
<dbReference type="SMART" id="SM00363">
    <property type="entry name" value="S4"/>
    <property type="match status" value="1"/>
</dbReference>
<dbReference type="SMART" id="SM01390">
    <property type="entry name" value="Ribosomal_S4"/>
    <property type="match status" value="1"/>
</dbReference>
<accession>A0A382ZYF5</accession>
<dbReference type="Pfam" id="PF01479">
    <property type="entry name" value="S4"/>
    <property type="match status" value="1"/>
</dbReference>
<dbReference type="PANTHER" id="PTHR11831:SF4">
    <property type="entry name" value="SMALL RIBOSOMAL SUBUNIT PROTEIN US4M"/>
    <property type="match status" value="1"/>
</dbReference>
<dbReference type="InterPro" id="IPR001912">
    <property type="entry name" value="Ribosomal_uS4_N"/>
</dbReference>
<dbReference type="AlphaFoldDB" id="A0A382ZYF5"/>
<protein>
    <submittedName>
        <fullName evidence="8">Uncharacterized protein</fullName>
    </submittedName>
</protein>
<dbReference type="InterPro" id="IPR005709">
    <property type="entry name" value="Ribosomal_uS4_bac-type"/>
</dbReference>
<keyword evidence="3" id="KW-0694">RNA-binding</keyword>
<organism evidence="8">
    <name type="scientific">marine metagenome</name>
    <dbReference type="NCBI Taxonomy" id="408172"/>
    <lineage>
        <taxon>unclassified sequences</taxon>
        <taxon>metagenomes</taxon>
        <taxon>ecological metagenomes</taxon>
    </lineage>
</organism>
<evidence type="ECO:0000313" key="8">
    <source>
        <dbReference type="EMBL" id="SVE00423.1"/>
    </source>
</evidence>
<dbReference type="GO" id="GO:0006412">
    <property type="term" value="P:translation"/>
    <property type="evidence" value="ECO:0007669"/>
    <property type="project" value="InterPro"/>
</dbReference>
<keyword evidence="2" id="KW-0699">rRNA-binding</keyword>
<sequence>GRYTDPKCRQCRRIGEKLFLKGERCFTPRCAVDRRKNPPGETVPRRRRSSDWAIQLREKQRARWTYGVLERQFHKYYEMAQEQTGATGDALLQLLERRLDNAVYRLSFVDSRAQGRQIVGHGHITVNDKVVNIPSYHVALGDTIGWKTTGDTLPQFVQDLTDSIPRRPVPPWLKLDVQNLTGQVDSLPEPTEIDTGIDVRMIVEFYSK</sequence>
<dbReference type="NCBIfam" id="TIGR01017">
    <property type="entry name" value="rpsD_bact"/>
    <property type="match status" value="1"/>
</dbReference>
<name>A0A382ZYF5_9ZZZZ</name>
<dbReference type="GO" id="GO:0003735">
    <property type="term" value="F:structural constituent of ribosome"/>
    <property type="evidence" value="ECO:0007669"/>
    <property type="project" value="InterPro"/>
</dbReference>
<dbReference type="InterPro" id="IPR002942">
    <property type="entry name" value="S4_RNA-bd"/>
</dbReference>
<dbReference type="SUPFAM" id="SSF55174">
    <property type="entry name" value="Alpha-L RNA-binding motif"/>
    <property type="match status" value="1"/>
</dbReference>
<dbReference type="GO" id="GO:0015935">
    <property type="term" value="C:small ribosomal subunit"/>
    <property type="evidence" value="ECO:0007669"/>
    <property type="project" value="InterPro"/>
</dbReference>
<gene>
    <name evidence="8" type="ORF">METZ01_LOCUS453277</name>
</gene>
<keyword evidence="5" id="KW-0687">Ribonucleoprotein</keyword>
<reference evidence="8" key="1">
    <citation type="submission" date="2018-05" db="EMBL/GenBank/DDBJ databases">
        <authorList>
            <person name="Lanie J.A."/>
            <person name="Ng W.-L."/>
            <person name="Kazmierczak K.M."/>
            <person name="Andrzejewski T.M."/>
            <person name="Davidsen T.M."/>
            <person name="Wayne K.J."/>
            <person name="Tettelin H."/>
            <person name="Glass J.I."/>
            <person name="Rusch D."/>
            <person name="Podicherti R."/>
            <person name="Tsui H.-C.T."/>
            <person name="Winkler M.E."/>
        </authorList>
    </citation>
    <scope>NUCLEOTIDE SEQUENCE</scope>
</reference>
<dbReference type="HAMAP" id="MF_01306_B">
    <property type="entry name" value="Ribosomal_uS4_B"/>
    <property type="match status" value="1"/>
</dbReference>
<evidence type="ECO:0000259" key="7">
    <source>
        <dbReference type="SMART" id="SM01390"/>
    </source>
</evidence>
<feature type="domain" description="Small ribosomal subunit protein uS4 N-terminal" evidence="7">
    <location>
        <begin position="2"/>
        <end position="96"/>
    </location>
</feature>
<dbReference type="InterPro" id="IPR022801">
    <property type="entry name" value="Ribosomal_uS4"/>
</dbReference>
<proteinExistence type="inferred from homology"/>
<evidence type="ECO:0000256" key="5">
    <source>
        <dbReference type="ARBA" id="ARBA00023274"/>
    </source>
</evidence>
<evidence type="ECO:0000256" key="4">
    <source>
        <dbReference type="ARBA" id="ARBA00022980"/>
    </source>
</evidence>
<evidence type="ECO:0000256" key="1">
    <source>
        <dbReference type="ARBA" id="ARBA00007465"/>
    </source>
</evidence>
<feature type="non-terminal residue" evidence="8">
    <location>
        <position position="1"/>
    </location>
</feature>
<dbReference type="GO" id="GO:0042274">
    <property type="term" value="P:ribosomal small subunit biogenesis"/>
    <property type="evidence" value="ECO:0007669"/>
    <property type="project" value="TreeGrafter"/>
</dbReference>
<feature type="domain" description="RNA-binding S4" evidence="6">
    <location>
        <begin position="97"/>
        <end position="158"/>
    </location>
</feature>
<dbReference type="EMBL" id="UINC01187611">
    <property type="protein sequence ID" value="SVE00423.1"/>
    <property type="molecule type" value="Genomic_DNA"/>
</dbReference>
<evidence type="ECO:0000256" key="2">
    <source>
        <dbReference type="ARBA" id="ARBA00022730"/>
    </source>
</evidence>
<dbReference type="Gene3D" id="1.10.1050.10">
    <property type="entry name" value="Ribosomal Protein S4 Delta 41, Chain A, domain 1"/>
    <property type="match status" value="1"/>
</dbReference>
<comment type="similarity">
    <text evidence="1">Belongs to the universal ribosomal protein uS4 family.</text>
</comment>
<evidence type="ECO:0000256" key="3">
    <source>
        <dbReference type="ARBA" id="ARBA00022884"/>
    </source>
</evidence>